<comment type="caution">
    <text evidence="3">The sequence shown here is derived from an EMBL/GenBank/DDBJ whole genome shotgun (WGS) entry which is preliminary data.</text>
</comment>
<proteinExistence type="inferred from homology"/>
<evidence type="ECO:0000256" key="1">
    <source>
        <dbReference type="ARBA" id="ARBA00007787"/>
    </source>
</evidence>
<dbReference type="GO" id="GO:0034599">
    <property type="term" value="P:cellular response to oxidative stress"/>
    <property type="evidence" value="ECO:0007669"/>
    <property type="project" value="TreeGrafter"/>
</dbReference>
<feature type="domain" description="Glutaredoxin" evidence="2">
    <location>
        <begin position="1"/>
        <end position="47"/>
    </location>
</feature>
<dbReference type="PANTHER" id="PTHR45694:SF18">
    <property type="entry name" value="GLUTAREDOXIN-1-RELATED"/>
    <property type="match status" value="1"/>
</dbReference>
<evidence type="ECO:0000313" key="4">
    <source>
        <dbReference type="Proteomes" id="UP000555836"/>
    </source>
</evidence>
<evidence type="ECO:0000259" key="2">
    <source>
        <dbReference type="Pfam" id="PF00462"/>
    </source>
</evidence>
<dbReference type="GO" id="GO:0015038">
    <property type="term" value="F:glutathione disulfide oxidoreductase activity"/>
    <property type="evidence" value="ECO:0007669"/>
    <property type="project" value="TreeGrafter"/>
</dbReference>
<reference evidence="3 4" key="1">
    <citation type="submission" date="2020-04" db="EMBL/GenBank/DDBJ databases">
        <title>Whole-genome sequencing of Vibrio spp. from China reveals different genetic environments of blaCTX-M-14 among diverse lineages.</title>
        <authorList>
            <person name="Zheng Z."/>
            <person name="Ye L."/>
            <person name="Chen S."/>
        </authorList>
    </citation>
    <scope>NUCLEOTIDE SEQUENCE [LARGE SCALE GENOMIC DNA]</scope>
    <source>
        <strain evidence="3 4">Vb0574</strain>
    </source>
</reference>
<accession>A0A7Y0S5D9</accession>
<dbReference type="GO" id="GO:0005737">
    <property type="term" value="C:cytoplasm"/>
    <property type="evidence" value="ECO:0007669"/>
    <property type="project" value="TreeGrafter"/>
</dbReference>
<organism evidence="3 4">
    <name type="scientific">Vibrio parahaemolyticus</name>
    <dbReference type="NCBI Taxonomy" id="670"/>
    <lineage>
        <taxon>Bacteria</taxon>
        <taxon>Pseudomonadati</taxon>
        <taxon>Pseudomonadota</taxon>
        <taxon>Gammaproteobacteria</taxon>
        <taxon>Vibrionales</taxon>
        <taxon>Vibrionaceae</taxon>
        <taxon>Vibrio</taxon>
    </lineage>
</organism>
<dbReference type="EMBL" id="JABCLD010001347">
    <property type="protein sequence ID" value="NMU26684.1"/>
    <property type="molecule type" value="Genomic_DNA"/>
</dbReference>
<dbReference type="AlphaFoldDB" id="A0A7Y0S5D9"/>
<dbReference type="PROSITE" id="PS51354">
    <property type="entry name" value="GLUTAREDOXIN_2"/>
    <property type="match status" value="1"/>
</dbReference>
<protein>
    <submittedName>
        <fullName evidence="3">Glutaredoxin</fullName>
    </submittedName>
</protein>
<dbReference type="Gene3D" id="3.40.30.10">
    <property type="entry name" value="Glutaredoxin"/>
    <property type="match status" value="1"/>
</dbReference>
<dbReference type="InterPro" id="IPR002109">
    <property type="entry name" value="Glutaredoxin"/>
</dbReference>
<dbReference type="Pfam" id="PF00462">
    <property type="entry name" value="Glutaredoxin"/>
    <property type="match status" value="1"/>
</dbReference>
<dbReference type="SUPFAM" id="SSF52833">
    <property type="entry name" value="Thioredoxin-like"/>
    <property type="match status" value="1"/>
</dbReference>
<comment type="similarity">
    <text evidence="1">Belongs to the glutaredoxin family.</text>
</comment>
<gene>
    <name evidence="3" type="ORF">HKB21_13755</name>
</gene>
<sequence>MTKATLKKLGLKFEEIDITFSRKHGKEMRERSNRHTVPQIFIDDHHIGGNDDLQAALRNGELEKILEVNAAVV</sequence>
<name>A0A7Y0S5D9_VIBPH</name>
<dbReference type="InterPro" id="IPR036249">
    <property type="entry name" value="Thioredoxin-like_sf"/>
</dbReference>
<dbReference type="Proteomes" id="UP000555836">
    <property type="component" value="Unassembled WGS sequence"/>
</dbReference>
<dbReference type="InterPro" id="IPR014025">
    <property type="entry name" value="Glutaredoxin_subgr"/>
</dbReference>
<dbReference type="PANTHER" id="PTHR45694">
    <property type="entry name" value="GLUTAREDOXIN 2"/>
    <property type="match status" value="1"/>
</dbReference>
<dbReference type="PRINTS" id="PR00160">
    <property type="entry name" value="GLUTAREDOXIN"/>
</dbReference>
<evidence type="ECO:0000313" key="3">
    <source>
        <dbReference type="EMBL" id="NMU26684.1"/>
    </source>
</evidence>